<reference evidence="3" key="1">
    <citation type="submission" date="2021-02" db="EMBL/GenBank/DDBJ databases">
        <authorList>
            <person name="Dougan E. K."/>
            <person name="Rhodes N."/>
            <person name="Thang M."/>
            <person name="Chan C."/>
        </authorList>
    </citation>
    <scope>NUCLEOTIDE SEQUENCE</scope>
</reference>
<protein>
    <submittedName>
        <fullName evidence="3">RpsA protein</fullName>
    </submittedName>
</protein>
<feature type="region of interest" description="Disordered" evidence="1">
    <location>
        <begin position="394"/>
        <end position="416"/>
    </location>
</feature>
<feature type="domain" description="S1 motif" evidence="2">
    <location>
        <begin position="67"/>
        <end position="133"/>
    </location>
</feature>
<feature type="domain" description="S1 motif" evidence="2">
    <location>
        <begin position="204"/>
        <end position="270"/>
    </location>
</feature>
<evidence type="ECO:0000256" key="1">
    <source>
        <dbReference type="SAM" id="MobiDB-lite"/>
    </source>
</evidence>
<dbReference type="InterPro" id="IPR014720">
    <property type="entry name" value="dsRBD_dom"/>
</dbReference>
<dbReference type="InterPro" id="IPR003029">
    <property type="entry name" value="S1_domain"/>
</dbReference>
<dbReference type="SUPFAM" id="SSF50249">
    <property type="entry name" value="Nucleic acid-binding proteins"/>
    <property type="match status" value="2"/>
</dbReference>
<dbReference type="Gene3D" id="2.40.50.140">
    <property type="entry name" value="Nucleic acid-binding proteins"/>
    <property type="match status" value="2"/>
</dbReference>
<accession>A0A812IUZ9</accession>
<dbReference type="Pfam" id="PF00575">
    <property type="entry name" value="S1"/>
    <property type="match status" value="1"/>
</dbReference>
<gene>
    <name evidence="3" type="primary">rpsA</name>
    <name evidence="3" type="ORF">SPIL2461_LOCUS1050</name>
</gene>
<comment type="caution">
    <text evidence="3">The sequence shown here is derived from an EMBL/GenBank/DDBJ whole genome shotgun (WGS) entry which is preliminary data.</text>
</comment>
<dbReference type="InterPro" id="IPR012340">
    <property type="entry name" value="NA-bd_OB-fold"/>
</dbReference>
<proteinExistence type="predicted"/>
<keyword evidence="4" id="KW-1185">Reference proteome</keyword>
<dbReference type="SMART" id="SM00316">
    <property type="entry name" value="S1"/>
    <property type="match status" value="2"/>
</dbReference>
<evidence type="ECO:0000313" key="4">
    <source>
        <dbReference type="Proteomes" id="UP000649617"/>
    </source>
</evidence>
<dbReference type="OrthoDB" id="411050at2759"/>
<dbReference type="AlphaFoldDB" id="A0A812IUZ9"/>
<dbReference type="PROSITE" id="PS50126">
    <property type="entry name" value="S1"/>
    <property type="match status" value="2"/>
</dbReference>
<sequence>MAQTLFCELGIESPVDTRQEAETDLQRGSELTVYITDKQSKSGKVTLALQPSHLPKQSWEDIIADGQTPYNGVVRRILDSGVLVDIGYDSLCFLPNSHLPNNSATDNFRLGQHLTVYAVQKRVTTGRVSLALERRPRPLDCPWKTYPATDHDDPALLKRQSTLKAGDMITVYPICKDLSNGRVYLSMKKREAPILSVWDLSADGQTAYPARVVSVHGKDCTMDLGADMRGLLTRSSAPMEGYKELEIGETVQVYIIRRNSGTGSLTLSLTPWPFRKVSVAETFADFQRDNLKVYDGEVYCIQHGHIFLDIGSEVGAVMPDTVPLPSACQIGDHIRVTISHHDPRRGRFCVMPADLLASQEGRGPAEYEDGKQAAKCIPVAFEANRAVLEDLEDDAMKKESSQLSGPSAGPDPPNAKGRLQEVVQKETKQVLKRGDIVYTVRRDGELFSAEVRLKEQLLSLMPTFSDTFQGDARRTKVQAEHSAAQEALRTLRVGK</sequence>
<dbReference type="Proteomes" id="UP000649617">
    <property type="component" value="Unassembled WGS sequence"/>
</dbReference>
<evidence type="ECO:0000313" key="3">
    <source>
        <dbReference type="EMBL" id="CAE7180472.1"/>
    </source>
</evidence>
<organism evidence="3 4">
    <name type="scientific">Symbiodinium pilosum</name>
    <name type="common">Dinoflagellate</name>
    <dbReference type="NCBI Taxonomy" id="2952"/>
    <lineage>
        <taxon>Eukaryota</taxon>
        <taxon>Sar</taxon>
        <taxon>Alveolata</taxon>
        <taxon>Dinophyceae</taxon>
        <taxon>Suessiales</taxon>
        <taxon>Symbiodiniaceae</taxon>
        <taxon>Symbiodinium</taxon>
    </lineage>
</organism>
<dbReference type="EMBL" id="CAJNIZ010001002">
    <property type="protein sequence ID" value="CAE7180472.1"/>
    <property type="molecule type" value="Genomic_DNA"/>
</dbReference>
<name>A0A812IUZ9_SYMPI</name>
<dbReference type="GO" id="GO:0003676">
    <property type="term" value="F:nucleic acid binding"/>
    <property type="evidence" value="ECO:0007669"/>
    <property type="project" value="InterPro"/>
</dbReference>
<dbReference type="SMART" id="SM00358">
    <property type="entry name" value="DSRM"/>
    <property type="match status" value="1"/>
</dbReference>
<dbReference type="Gene3D" id="3.30.160.20">
    <property type="match status" value="1"/>
</dbReference>
<evidence type="ECO:0000259" key="2">
    <source>
        <dbReference type="PROSITE" id="PS50126"/>
    </source>
</evidence>